<dbReference type="EnsemblProtists" id="EOD13940">
    <property type="protein sequence ID" value="EOD13940"/>
    <property type="gene ID" value="EMIHUDRAFT_256711"/>
</dbReference>
<dbReference type="GeneID" id="17260091"/>
<dbReference type="STRING" id="2903.R1DHE2"/>
<comment type="cofactor">
    <cofactor evidence="1">
        <name>pyridoxal 5'-phosphate</name>
        <dbReference type="ChEBI" id="CHEBI:597326"/>
    </cofactor>
</comment>
<dbReference type="GO" id="GO:0008483">
    <property type="term" value="F:transaminase activity"/>
    <property type="evidence" value="ECO:0007669"/>
    <property type="project" value="UniProtKB-KW"/>
</dbReference>
<dbReference type="AlphaFoldDB" id="A0A0D3IRQ5"/>
<sequence>MVCAILCLASAHASVLSAPAEPPLTPENINPRLVAAEYAVRGRLLDRAKELESVGRRTVKCNIGNPQALGQRPLSWVRQVLSLVLNADLLEAAEAAACGSSDGEALRALFPPDAVARARVYVDAISSAGAYSDSQGVLCVREEVAHFLRERDGCGSEARGQS</sequence>
<accession>A0A0D3IRQ5</accession>
<evidence type="ECO:0000256" key="4">
    <source>
        <dbReference type="ARBA" id="ARBA00022679"/>
    </source>
</evidence>
<evidence type="ECO:0000256" key="5">
    <source>
        <dbReference type="ARBA" id="ARBA00022898"/>
    </source>
</evidence>
<evidence type="ECO:0000313" key="8">
    <source>
        <dbReference type="Proteomes" id="UP000013827"/>
    </source>
</evidence>
<evidence type="ECO:0000256" key="3">
    <source>
        <dbReference type="ARBA" id="ARBA00022576"/>
    </source>
</evidence>
<dbReference type="Gene3D" id="1.10.287.1970">
    <property type="match status" value="1"/>
</dbReference>
<protein>
    <submittedName>
        <fullName evidence="7">Uncharacterized protein</fullName>
    </submittedName>
</protein>
<evidence type="ECO:0000256" key="6">
    <source>
        <dbReference type="SAM" id="SignalP"/>
    </source>
</evidence>
<keyword evidence="6" id="KW-0732">Signal</keyword>
<dbReference type="InterPro" id="IPR045088">
    <property type="entry name" value="ALAT1/2-like"/>
</dbReference>
<reference evidence="7" key="2">
    <citation type="submission" date="2024-10" db="UniProtKB">
        <authorList>
            <consortium name="EnsemblProtists"/>
        </authorList>
    </citation>
    <scope>IDENTIFICATION</scope>
</reference>
<dbReference type="HOGENOM" id="CLU_1639827_0_0_1"/>
<evidence type="ECO:0000313" key="7">
    <source>
        <dbReference type="EnsemblProtists" id="EOD13940"/>
    </source>
</evidence>
<proteinExistence type="predicted"/>
<comment type="subunit">
    <text evidence="2">Homodimer.</text>
</comment>
<keyword evidence="4" id="KW-0808">Transferase</keyword>
<keyword evidence="8" id="KW-1185">Reference proteome</keyword>
<evidence type="ECO:0000256" key="2">
    <source>
        <dbReference type="ARBA" id="ARBA00011738"/>
    </source>
</evidence>
<dbReference type="Proteomes" id="UP000013827">
    <property type="component" value="Unassembled WGS sequence"/>
</dbReference>
<dbReference type="PANTHER" id="PTHR11751">
    <property type="entry name" value="ALANINE AMINOTRANSFERASE"/>
    <property type="match status" value="1"/>
</dbReference>
<dbReference type="KEGG" id="ehx:EMIHUDRAFT_256711"/>
<evidence type="ECO:0000256" key="1">
    <source>
        <dbReference type="ARBA" id="ARBA00001933"/>
    </source>
</evidence>
<dbReference type="PANTHER" id="PTHR11751:SF29">
    <property type="entry name" value="ALANINE TRANSAMINASE"/>
    <property type="match status" value="1"/>
</dbReference>
<feature type="signal peptide" evidence="6">
    <location>
        <begin position="1"/>
        <end position="17"/>
    </location>
</feature>
<reference evidence="8" key="1">
    <citation type="journal article" date="2013" name="Nature">
        <title>Pan genome of the phytoplankton Emiliania underpins its global distribution.</title>
        <authorList>
            <person name="Read B.A."/>
            <person name="Kegel J."/>
            <person name="Klute M.J."/>
            <person name="Kuo A."/>
            <person name="Lefebvre S.C."/>
            <person name="Maumus F."/>
            <person name="Mayer C."/>
            <person name="Miller J."/>
            <person name="Monier A."/>
            <person name="Salamov A."/>
            <person name="Young J."/>
            <person name="Aguilar M."/>
            <person name="Claverie J.M."/>
            <person name="Frickenhaus S."/>
            <person name="Gonzalez K."/>
            <person name="Herman E.K."/>
            <person name="Lin Y.C."/>
            <person name="Napier J."/>
            <person name="Ogata H."/>
            <person name="Sarno A.F."/>
            <person name="Shmutz J."/>
            <person name="Schroeder D."/>
            <person name="de Vargas C."/>
            <person name="Verret F."/>
            <person name="von Dassow P."/>
            <person name="Valentin K."/>
            <person name="Van de Peer Y."/>
            <person name="Wheeler G."/>
            <person name="Dacks J.B."/>
            <person name="Delwiche C.F."/>
            <person name="Dyhrman S.T."/>
            <person name="Glockner G."/>
            <person name="John U."/>
            <person name="Richards T."/>
            <person name="Worden A.Z."/>
            <person name="Zhang X."/>
            <person name="Grigoriev I.V."/>
            <person name="Allen A.E."/>
            <person name="Bidle K."/>
            <person name="Borodovsky M."/>
            <person name="Bowler C."/>
            <person name="Brownlee C."/>
            <person name="Cock J.M."/>
            <person name="Elias M."/>
            <person name="Gladyshev V.N."/>
            <person name="Groth M."/>
            <person name="Guda C."/>
            <person name="Hadaegh A."/>
            <person name="Iglesias-Rodriguez M.D."/>
            <person name="Jenkins J."/>
            <person name="Jones B.M."/>
            <person name="Lawson T."/>
            <person name="Leese F."/>
            <person name="Lindquist E."/>
            <person name="Lobanov A."/>
            <person name="Lomsadze A."/>
            <person name="Malik S.B."/>
            <person name="Marsh M.E."/>
            <person name="Mackinder L."/>
            <person name="Mock T."/>
            <person name="Mueller-Roeber B."/>
            <person name="Pagarete A."/>
            <person name="Parker M."/>
            <person name="Probert I."/>
            <person name="Quesneville H."/>
            <person name="Raines C."/>
            <person name="Rensing S.A."/>
            <person name="Riano-Pachon D.M."/>
            <person name="Richier S."/>
            <person name="Rokitta S."/>
            <person name="Shiraiwa Y."/>
            <person name="Soanes D.M."/>
            <person name="van der Giezen M."/>
            <person name="Wahlund T.M."/>
            <person name="Williams B."/>
            <person name="Wilson W."/>
            <person name="Wolfe G."/>
            <person name="Wurch L.L."/>
        </authorList>
    </citation>
    <scope>NUCLEOTIDE SEQUENCE</scope>
</reference>
<keyword evidence="5" id="KW-0663">Pyridoxal phosphate</keyword>
<organism evidence="7 8">
    <name type="scientific">Emiliania huxleyi (strain CCMP1516)</name>
    <dbReference type="NCBI Taxonomy" id="280463"/>
    <lineage>
        <taxon>Eukaryota</taxon>
        <taxon>Haptista</taxon>
        <taxon>Haptophyta</taxon>
        <taxon>Prymnesiophyceae</taxon>
        <taxon>Isochrysidales</taxon>
        <taxon>Noelaerhabdaceae</taxon>
        <taxon>Emiliania</taxon>
    </lineage>
</organism>
<dbReference type="PaxDb" id="2903-EOD13940"/>
<keyword evidence="3" id="KW-0032">Aminotransferase</keyword>
<name>A0A0D3IRQ5_EMIH1</name>
<dbReference type="eggNOG" id="KOG0258">
    <property type="taxonomic scope" value="Eukaryota"/>
</dbReference>
<feature type="chain" id="PRO_5044291194" evidence="6">
    <location>
        <begin position="18"/>
        <end position="162"/>
    </location>
</feature>
<dbReference type="RefSeq" id="XP_005766369.1">
    <property type="nucleotide sequence ID" value="XM_005766312.1"/>
</dbReference>